<dbReference type="AlphaFoldDB" id="A0A3Q3GXJ8"/>
<organism evidence="2 3">
    <name type="scientific">Kryptolebias marmoratus</name>
    <name type="common">Mangrove killifish</name>
    <name type="synonym">Rivulus marmoratus</name>
    <dbReference type="NCBI Taxonomy" id="37003"/>
    <lineage>
        <taxon>Eukaryota</taxon>
        <taxon>Metazoa</taxon>
        <taxon>Chordata</taxon>
        <taxon>Craniata</taxon>
        <taxon>Vertebrata</taxon>
        <taxon>Euteleostomi</taxon>
        <taxon>Actinopterygii</taxon>
        <taxon>Neopterygii</taxon>
        <taxon>Teleostei</taxon>
        <taxon>Neoteleostei</taxon>
        <taxon>Acanthomorphata</taxon>
        <taxon>Ovalentaria</taxon>
        <taxon>Atherinomorphae</taxon>
        <taxon>Cyprinodontiformes</taxon>
        <taxon>Rivulidae</taxon>
        <taxon>Kryptolebias</taxon>
    </lineage>
</organism>
<dbReference type="GeneTree" id="ENSGT00940000177645"/>
<dbReference type="Pfam" id="PF00226">
    <property type="entry name" value="DnaJ"/>
    <property type="match status" value="1"/>
</dbReference>
<keyword evidence="3" id="KW-1185">Reference proteome</keyword>
<feature type="domain" description="J" evidence="1">
    <location>
        <begin position="9"/>
        <end position="61"/>
    </location>
</feature>
<dbReference type="CDD" id="cd06257">
    <property type="entry name" value="DnaJ"/>
    <property type="match status" value="1"/>
</dbReference>
<dbReference type="PANTHER" id="PTHR44873:SF1">
    <property type="entry name" value="DNAJ HOMOLOG SUBFAMILY C MEMBER 30, MITOCHONDRIAL"/>
    <property type="match status" value="1"/>
</dbReference>
<dbReference type="PANTHER" id="PTHR44873">
    <property type="entry name" value="DNAJ HOMOLOG SUBFAMILY C MEMBER 30, MITOCHONDRIAL"/>
    <property type="match status" value="1"/>
</dbReference>
<sequence length="73" mass="8069">LVKLKGETTFYDILKVPPSATQSQIKTAYYKQSLIYHPDKNAGKILTSFLDVLEFLSDAGSLIFETPPSTDSS</sequence>
<accession>A0A3Q3GXJ8</accession>
<dbReference type="InterPro" id="IPR001623">
    <property type="entry name" value="DnaJ_domain"/>
</dbReference>
<protein>
    <recommendedName>
        <fullName evidence="1">J domain-containing protein</fullName>
    </recommendedName>
</protein>
<dbReference type="PRINTS" id="PR00625">
    <property type="entry name" value="JDOMAIN"/>
</dbReference>
<reference evidence="2" key="2">
    <citation type="submission" date="2025-09" db="UniProtKB">
        <authorList>
            <consortium name="Ensembl"/>
        </authorList>
    </citation>
    <scope>IDENTIFICATION</scope>
</reference>
<dbReference type="InterPro" id="IPR036869">
    <property type="entry name" value="J_dom_sf"/>
</dbReference>
<dbReference type="Gene3D" id="1.10.287.110">
    <property type="entry name" value="DnaJ domain"/>
    <property type="match status" value="1"/>
</dbReference>
<dbReference type="SUPFAM" id="SSF46565">
    <property type="entry name" value="Chaperone J-domain"/>
    <property type="match status" value="1"/>
</dbReference>
<evidence type="ECO:0000259" key="1">
    <source>
        <dbReference type="PROSITE" id="PS50076"/>
    </source>
</evidence>
<evidence type="ECO:0000313" key="3">
    <source>
        <dbReference type="Proteomes" id="UP000264800"/>
    </source>
</evidence>
<proteinExistence type="predicted"/>
<dbReference type="InterPro" id="IPR053025">
    <property type="entry name" value="Mito_ATP_Synthase-Asso"/>
</dbReference>
<dbReference type="STRING" id="37003.ENSKMAP00000027827"/>
<evidence type="ECO:0000313" key="2">
    <source>
        <dbReference type="Ensembl" id="ENSKMAP00000027827.1"/>
    </source>
</evidence>
<dbReference type="SMART" id="SM00271">
    <property type="entry name" value="DnaJ"/>
    <property type="match status" value="1"/>
</dbReference>
<reference evidence="2" key="1">
    <citation type="submission" date="2025-08" db="UniProtKB">
        <authorList>
            <consortium name="Ensembl"/>
        </authorList>
    </citation>
    <scope>IDENTIFICATION</scope>
</reference>
<dbReference type="Proteomes" id="UP000264800">
    <property type="component" value="Unplaced"/>
</dbReference>
<dbReference type="PROSITE" id="PS50076">
    <property type="entry name" value="DNAJ_2"/>
    <property type="match status" value="1"/>
</dbReference>
<name>A0A3Q3GXJ8_KRYMA</name>
<dbReference type="Ensembl" id="ENSKMAT00000028174.1">
    <property type="protein sequence ID" value="ENSKMAP00000027827.1"/>
    <property type="gene ID" value="ENSKMAG00000020641.1"/>
</dbReference>